<accession>A0A517PBL3</accession>
<evidence type="ECO:0000256" key="1">
    <source>
        <dbReference type="SAM" id="Phobius"/>
    </source>
</evidence>
<dbReference type="Proteomes" id="UP000318741">
    <property type="component" value="Chromosome"/>
</dbReference>
<proteinExistence type="predicted"/>
<protein>
    <submittedName>
        <fullName evidence="2">Uncharacterized protein</fullName>
    </submittedName>
</protein>
<keyword evidence="1" id="KW-0812">Transmembrane</keyword>
<organism evidence="2 3">
    <name type="scientific">Alienimonas californiensis</name>
    <dbReference type="NCBI Taxonomy" id="2527989"/>
    <lineage>
        <taxon>Bacteria</taxon>
        <taxon>Pseudomonadati</taxon>
        <taxon>Planctomycetota</taxon>
        <taxon>Planctomycetia</taxon>
        <taxon>Planctomycetales</taxon>
        <taxon>Planctomycetaceae</taxon>
        <taxon>Alienimonas</taxon>
    </lineage>
</organism>
<evidence type="ECO:0000313" key="2">
    <source>
        <dbReference type="EMBL" id="QDT16760.1"/>
    </source>
</evidence>
<dbReference type="AlphaFoldDB" id="A0A517PBL3"/>
<feature type="transmembrane region" description="Helical" evidence="1">
    <location>
        <begin position="24"/>
        <end position="44"/>
    </location>
</feature>
<reference evidence="2 3" key="1">
    <citation type="submission" date="2019-02" db="EMBL/GenBank/DDBJ databases">
        <title>Deep-cultivation of Planctomycetes and their phenomic and genomic characterization uncovers novel biology.</title>
        <authorList>
            <person name="Wiegand S."/>
            <person name="Jogler M."/>
            <person name="Boedeker C."/>
            <person name="Pinto D."/>
            <person name="Vollmers J."/>
            <person name="Rivas-Marin E."/>
            <person name="Kohn T."/>
            <person name="Peeters S.H."/>
            <person name="Heuer A."/>
            <person name="Rast P."/>
            <person name="Oberbeckmann S."/>
            <person name="Bunk B."/>
            <person name="Jeske O."/>
            <person name="Meyerdierks A."/>
            <person name="Storesund J.E."/>
            <person name="Kallscheuer N."/>
            <person name="Luecker S."/>
            <person name="Lage O.M."/>
            <person name="Pohl T."/>
            <person name="Merkel B.J."/>
            <person name="Hornburger P."/>
            <person name="Mueller R.-W."/>
            <person name="Bruemmer F."/>
            <person name="Labrenz M."/>
            <person name="Spormann A.M."/>
            <person name="Op den Camp H."/>
            <person name="Overmann J."/>
            <person name="Amann R."/>
            <person name="Jetten M.S.M."/>
            <person name="Mascher T."/>
            <person name="Medema M.H."/>
            <person name="Devos D.P."/>
            <person name="Kaster A.-K."/>
            <person name="Ovreas L."/>
            <person name="Rohde M."/>
            <person name="Galperin M.Y."/>
            <person name="Jogler C."/>
        </authorList>
    </citation>
    <scope>NUCLEOTIDE SEQUENCE [LARGE SCALE GENOMIC DNA]</scope>
    <source>
        <strain evidence="2 3">CA12</strain>
    </source>
</reference>
<feature type="transmembrane region" description="Helical" evidence="1">
    <location>
        <begin position="64"/>
        <end position="87"/>
    </location>
</feature>
<evidence type="ECO:0000313" key="3">
    <source>
        <dbReference type="Proteomes" id="UP000318741"/>
    </source>
</evidence>
<sequence length="177" mass="18941">MSDTPAVPPAEKDRVPLPELRRQLLIVWFGGAGTLFVLLLVLSMGTRFQPKMDGERVDQREKVWAWYVGAIGPTLGLMLGVLGKAALDTEPDERTVDRFYARFAVGLSAFYLLMAAISVLGAILLPQDGGPTAAEAIPVSNLWLGILQGLAVAAIGFLFTAQDRKKAASAANESSIS</sequence>
<feature type="transmembrane region" description="Helical" evidence="1">
    <location>
        <begin position="99"/>
        <end position="125"/>
    </location>
</feature>
<feature type="transmembrane region" description="Helical" evidence="1">
    <location>
        <begin position="137"/>
        <end position="159"/>
    </location>
</feature>
<dbReference type="RefSeq" id="WP_145359694.1">
    <property type="nucleotide sequence ID" value="NZ_CP036265.1"/>
</dbReference>
<keyword evidence="1" id="KW-1133">Transmembrane helix</keyword>
<dbReference type="KEGG" id="acaf:CA12_28670"/>
<keyword evidence="1" id="KW-0472">Membrane</keyword>
<keyword evidence="3" id="KW-1185">Reference proteome</keyword>
<gene>
    <name evidence="2" type="ORF">CA12_28670</name>
</gene>
<dbReference type="EMBL" id="CP036265">
    <property type="protein sequence ID" value="QDT16760.1"/>
    <property type="molecule type" value="Genomic_DNA"/>
</dbReference>
<name>A0A517PBL3_9PLAN</name>